<name>A0ACB9Z9M1_9PEZI</name>
<proteinExistence type="predicted"/>
<sequence>MTITNDGRRQHTTDDAAQPNTPAQESISPVTFPMSLHNGNGEQTHDTHSRLSPSTAYDPSPSQQVTSHRNHTTLGGLEHHTTTHLDHVPSHRTESPRLDGSTYHSLGQYAAQQQTLENYTLDVWRAQSPKEGSVPFPVVPKQLHGASDWGCRVADGNKYDCGSDTGATWGGSVDQGH</sequence>
<dbReference type="EMBL" id="MU393440">
    <property type="protein sequence ID" value="KAI4868218.1"/>
    <property type="molecule type" value="Genomic_DNA"/>
</dbReference>
<accession>A0ACB9Z9M1</accession>
<keyword evidence="2" id="KW-1185">Reference proteome</keyword>
<reference evidence="1 2" key="1">
    <citation type="journal article" date="2022" name="New Phytol.">
        <title>Ecological generalism drives hyperdiversity of secondary metabolite gene clusters in xylarialean endophytes.</title>
        <authorList>
            <person name="Franco M.E.E."/>
            <person name="Wisecaver J.H."/>
            <person name="Arnold A.E."/>
            <person name="Ju Y.M."/>
            <person name="Slot J.C."/>
            <person name="Ahrendt S."/>
            <person name="Moore L.P."/>
            <person name="Eastman K.E."/>
            <person name="Scott K."/>
            <person name="Konkel Z."/>
            <person name="Mondo S.J."/>
            <person name="Kuo A."/>
            <person name="Hayes R.D."/>
            <person name="Haridas S."/>
            <person name="Andreopoulos B."/>
            <person name="Riley R."/>
            <person name="LaButti K."/>
            <person name="Pangilinan J."/>
            <person name="Lipzen A."/>
            <person name="Amirebrahimi M."/>
            <person name="Yan J."/>
            <person name="Adam C."/>
            <person name="Keymanesh K."/>
            <person name="Ng V."/>
            <person name="Louie K."/>
            <person name="Northen T."/>
            <person name="Drula E."/>
            <person name="Henrissat B."/>
            <person name="Hsieh H.M."/>
            <person name="Youens-Clark K."/>
            <person name="Lutzoni F."/>
            <person name="Miadlikowska J."/>
            <person name="Eastwood D.C."/>
            <person name="Hamelin R.C."/>
            <person name="Grigoriev I.V."/>
            <person name="U'Ren J.M."/>
        </authorList>
    </citation>
    <scope>NUCLEOTIDE SEQUENCE [LARGE SCALE GENOMIC DNA]</scope>
    <source>
        <strain evidence="1 2">CBS 119005</strain>
    </source>
</reference>
<evidence type="ECO:0000313" key="2">
    <source>
        <dbReference type="Proteomes" id="UP001497700"/>
    </source>
</evidence>
<gene>
    <name evidence="1" type="ORF">F4820DRAFT_153891</name>
</gene>
<comment type="caution">
    <text evidence="1">The sequence shown here is derived from an EMBL/GenBank/DDBJ whole genome shotgun (WGS) entry which is preliminary data.</text>
</comment>
<organism evidence="1 2">
    <name type="scientific">Hypoxylon rubiginosum</name>
    <dbReference type="NCBI Taxonomy" id="110542"/>
    <lineage>
        <taxon>Eukaryota</taxon>
        <taxon>Fungi</taxon>
        <taxon>Dikarya</taxon>
        <taxon>Ascomycota</taxon>
        <taxon>Pezizomycotina</taxon>
        <taxon>Sordariomycetes</taxon>
        <taxon>Xylariomycetidae</taxon>
        <taxon>Xylariales</taxon>
        <taxon>Hypoxylaceae</taxon>
        <taxon>Hypoxylon</taxon>
    </lineage>
</organism>
<protein>
    <submittedName>
        <fullName evidence="1">Uncharacterized protein</fullName>
    </submittedName>
</protein>
<dbReference type="Proteomes" id="UP001497700">
    <property type="component" value="Unassembled WGS sequence"/>
</dbReference>
<evidence type="ECO:0000313" key="1">
    <source>
        <dbReference type="EMBL" id="KAI4868218.1"/>
    </source>
</evidence>